<dbReference type="InterPro" id="IPR018060">
    <property type="entry name" value="HTH_AraC"/>
</dbReference>
<evidence type="ECO:0000256" key="3">
    <source>
        <dbReference type="ARBA" id="ARBA00023163"/>
    </source>
</evidence>
<feature type="domain" description="HTH araC/xylS-type" evidence="4">
    <location>
        <begin position="234"/>
        <end position="332"/>
    </location>
</feature>
<name>A0A918KQM2_9GAMM</name>
<evidence type="ECO:0000256" key="2">
    <source>
        <dbReference type="ARBA" id="ARBA00023125"/>
    </source>
</evidence>
<accession>A0A918KQM2</accession>
<dbReference type="SUPFAM" id="SSF46689">
    <property type="entry name" value="Homeodomain-like"/>
    <property type="match status" value="2"/>
</dbReference>
<dbReference type="PROSITE" id="PS01124">
    <property type="entry name" value="HTH_ARAC_FAMILY_2"/>
    <property type="match status" value="1"/>
</dbReference>
<dbReference type="InterPro" id="IPR018062">
    <property type="entry name" value="HTH_AraC-typ_CS"/>
</dbReference>
<dbReference type="EMBL" id="BMXR01000015">
    <property type="protein sequence ID" value="GGX72192.1"/>
    <property type="molecule type" value="Genomic_DNA"/>
</dbReference>
<keyword evidence="6" id="KW-1185">Reference proteome</keyword>
<evidence type="ECO:0000256" key="1">
    <source>
        <dbReference type="ARBA" id="ARBA00023015"/>
    </source>
</evidence>
<dbReference type="Proteomes" id="UP000626148">
    <property type="component" value="Unassembled WGS sequence"/>
</dbReference>
<dbReference type="PROSITE" id="PS00041">
    <property type="entry name" value="HTH_ARAC_FAMILY_1"/>
    <property type="match status" value="1"/>
</dbReference>
<reference evidence="5" key="2">
    <citation type="submission" date="2020-09" db="EMBL/GenBank/DDBJ databases">
        <authorList>
            <person name="Sun Q."/>
            <person name="Kim S."/>
        </authorList>
    </citation>
    <scope>NUCLEOTIDE SEQUENCE</scope>
    <source>
        <strain evidence="5">KCTC 22169</strain>
    </source>
</reference>
<dbReference type="Pfam" id="PF12833">
    <property type="entry name" value="HTH_18"/>
    <property type="match status" value="1"/>
</dbReference>
<organism evidence="5 6">
    <name type="scientific">Saccharospirillum salsuginis</name>
    <dbReference type="NCBI Taxonomy" id="418750"/>
    <lineage>
        <taxon>Bacteria</taxon>
        <taxon>Pseudomonadati</taxon>
        <taxon>Pseudomonadota</taxon>
        <taxon>Gammaproteobacteria</taxon>
        <taxon>Oceanospirillales</taxon>
        <taxon>Saccharospirillaceae</taxon>
        <taxon>Saccharospirillum</taxon>
    </lineage>
</organism>
<evidence type="ECO:0000313" key="5">
    <source>
        <dbReference type="EMBL" id="GGX72192.1"/>
    </source>
</evidence>
<dbReference type="InterPro" id="IPR052158">
    <property type="entry name" value="INH-QAR"/>
</dbReference>
<sequence>MPQNEPVQRISLVAVPEASPGTLAGLREVFGEFAPLSLVDPSLNIRNPFSLDIVTPGRGPLDLGGGLSLDGAHCVDEVTHTDIVIVPPLSLPDNGNWRTGRYPQVIAWMQRMHDNGAQLCSACSGALLLAETGLLDGRTATTHWALADTFRRLFPDIHLALDKTLIIEGERRQLVLSGAAFAWQDLVLWLIAQHLGAAAAQAVAKFHALNAHLDGMAPYRVFIPRFDHGDAVVARAQHWIADNLTCPSPVETMVDRSNLSARHFKRRFLNATGYSPIRYVQMLRIDEAKRLLEQTRQPVEDIAWAVGYEEPAFFRRLFRRLEGVSPGIHRRRFSLMPFESGTNVPMANR</sequence>
<gene>
    <name evidence="5" type="ORF">GCM10007392_44520</name>
</gene>
<dbReference type="GO" id="GO:0003700">
    <property type="term" value="F:DNA-binding transcription factor activity"/>
    <property type="evidence" value="ECO:0007669"/>
    <property type="project" value="InterPro"/>
</dbReference>
<dbReference type="InterPro" id="IPR002818">
    <property type="entry name" value="DJ-1/PfpI"/>
</dbReference>
<comment type="caution">
    <text evidence="5">The sequence shown here is derived from an EMBL/GenBank/DDBJ whole genome shotgun (WGS) entry which is preliminary data.</text>
</comment>
<dbReference type="SUPFAM" id="SSF52317">
    <property type="entry name" value="Class I glutamine amidotransferase-like"/>
    <property type="match status" value="1"/>
</dbReference>
<protein>
    <submittedName>
        <fullName evidence="5">AraC family transcriptional regulator</fullName>
    </submittedName>
</protein>
<proteinExistence type="predicted"/>
<dbReference type="PANTHER" id="PTHR43130:SF3">
    <property type="entry name" value="HTH-TYPE TRANSCRIPTIONAL REGULATOR RV1931C"/>
    <property type="match status" value="1"/>
</dbReference>
<evidence type="ECO:0000259" key="4">
    <source>
        <dbReference type="PROSITE" id="PS01124"/>
    </source>
</evidence>
<dbReference type="SMART" id="SM00342">
    <property type="entry name" value="HTH_ARAC"/>
    <property type="match status" value="1"/>
</dbReference>
<dbReference type="Gene3D" id="1.10.10.60">
    <property type="entry name" value="Homeodomain-like"/>
    <property type="match status" value="2"/>
</dbReference>
<evidence type="ECO:0000313" key="6">
    <source>
        <dbReference type="Proteomes" id="UP000626148"/>
    </source>
</evidence>
<dbReference type="AlphaFoldDB" id="A0A918KQM2"/>
<dbReference type="Gene3D" id="3.40.50.880">
    <property type="match status" value="1"/>
</dbReference>
<keyword evidence="1" id="KW-0805">Transcription regulation</keyword>
<keyword evidence="2" id="KW-0238">DNA-binding</keyword>
<dbReference type="PANTHER" id="PTHR43130">
    <property type="entry name" value="ARAC-FAMILY TRANSCRIPTIONAL REGULATOR"/>
    <property type="match status" value="1"/>
</dbReference>
<dbReference type="InterPro" id="IPR009057">
    <property type="entry name" value="Homeodomain-like_sf"/>
</dbReference>
<dbReference type="InterPro" id="IPR029062">
    <property type="entry name" value="Class_I_gatase-like"/>
</dbReference>
<keyword evidence="3" id="KW-0804">Transcription</keyword>
<reference evidence="5" key="1">
    <citation type="journal article" date="2014" name="Int. J. Syst. Evol. Microbiol.">
        <title>Complete genome sequence of Corynebacterium casei LMG S-19264T (=DSM 44701T), isolated from a smear-ripened cheese.</title>
        <authorList>
            <consortium name="US DOE Joint Genome Institute (JGI-PGF)"/>
            <person name="Walter F."/>
            <person name="Albersmeier A."/>
            <person name="Kalinowski J."/>
            <person name="Ruckert C."/>
        </authorList>
    </citation>
    <scope>NUCLEOTIDE SEQUENCE</scope>
    <source>
        <strain evidence="5">KCTC 22169</strain>
    </source>
</reference>
<dbReference type="GO" id="GO:0043565">
    <property type="term" value="F:sequence-specific DNA binding"/>
    <property type="evidence" value="ECO:0007669"/>
    <property type="project" value="InterPro"/>
</dbReference>
<dbReference type="RefSeq" id="WP_189612956.1">
    <property type="nucleotide sequence ID" value="NZ_BMXR01000015.1"/>
</dbReference>
<dbReference type="Pfam" id="PF01965">
    <property type="entry name" value="DJ-1_PfpI"/>
    <property type="match status" value="1"/>
</dbReference>